<dbReference type="EMBL" id="CP039354">
    <property type="protein sequence ID" value="QCE11032.1"/>
    <property type="molecule type" value="Genomic_DNA"/>
</dbReference>
<reference evidence="5 6" key="1">
    <citation type="submission" date="2019-04" db="EMBL/GenBank/DDBJ databases">
        <title>An improved genome assembly and genetic linkage map for asparagus bean, Vigna unguiculata ssp. sesquipedialis.</title>
        <authorList>
            <person name="Xia Q."/>
            <person name="Zhang R."/>
            <person name="Dong Y."/>
        </authorList>
    </citation>
    <scope>NUCLEOTIDE SEQUENCE [LARGE SCALE GENOMIC DNA]</scope>
    <source>
        <tissue evidence="5">Leaf</tissue>
    </source>
</reference>
<gene>
    <name evidence="5" type="ORF">DEO72_LG10g2265</name>
</gene>
<keyword evidence="1" id="KW-0479">Metal-binding</keyword>
<accession>A0A4D6NDQ0</accession>
<keyword evidence="2" id="KW-0863">Zinc-finger</keyword>
<organism evidence="5 6">
    <name type="scientific">Vigna unguiculata</name>
    <name type="common">Cowpea</name>
    <dbReference type="NCBI Taxonomy" id="3917"/>
    <lineage>
        <taxon>Eukaryota</taxon>
        <taxon>Viridiplantae</taxon>
        <taxon>Streptophyta</taxon>
        <taxon>Embryophyta</taxon>
        <taxon>Tracheophyta</taxon>
        <taxon>Spermatophyta</taxon>
        <taxon>Magnoliopsida</taxon>
        <taxon>eudicotyledons</taxon>
        <taxon>Gunneridae</taxon>
        <taxon>Pentapetalae</taxon>
        <taxon>rosids</taxon>
        <taxon>fabids</taxon>
        <taxon>Fabales</taxon>
        <taxon>Fabaceae</taxon>
        <taxon>Papilionoideae</taxon>
        <taxon>50 kb inversion clade</taxon>
        <taxon>NPAAA clade</taxon>
        <taxon>indigoferoid/millettioid clade</taxon>
        <taxon>Phaseoleae</taxon>
        <taxon>Vigna</taxon>
    </lineage>
</organism>
<name>A0A4D6NDQ0_VIGUN</name>
<dbReference type="Proteomes" id="UP000501690">
    <property type="component" value="Linkage Group LG10"/>
</dbReference>
<evidence type="ECO:0000313" key="6">
    <source>
        <dbReference type="Proteomes" id="UP000501690"/>
    </source>
</evidence>
<proteinExistence type="predicted"/>
<protein>
    <recommendedName>
        <fullName evidence="4">GRF-type domain-containing protein</fullName>
    </recommendedName>
</protein>
<keyword evidence="6" id="KW-1185">Reference proteome</keyword>
<feature type="domain" description="GRF-type" evidence="4">
    <location>
        <begin position="40"/>
        <end position="71"/>
    </location>
</feature>
<dbReference type="Pfam" id="PF06839">
    <property type="entry name" value="Zn_ribbon_GRF"/>
    <property type="match status" value="1"/>
</dbReference>
<dbReference type="AlphaFoldDB" id="A0A4D6NDQ0"/>
<evidence type="ECO:0000256" key="2">
    <source>
        <dbReference type="ARBA" id="ARBA00022771"/>
    </source>
</evidence>
<keyword evidence="3" id="KW-0862">Zinc</keyword>
<evidence type="ECO:0000259" key="4">
    <source>
        <dbReference type="Pfam" id="PF06839"/>
    </source>
</evidence>
<evidence type="ECO:0000256" key="1">
    <source>
        <dbReference type="ARBA" id="ARBA00022723"/>
    </source>
</evidence>
<evidence type="ECO:0000256" key="3">
    <source>
        <dbReference type="ARBA" id="ARBA00022833"/>
    </source>
</evidence>
<dbReference type="InterPro" id="IPR010666">
    <property type="entry name" value="Znf_GRF"/>
</dbReference>
<evidence type="ECO:0000313" key="5">
    <source>
        <dbReference type="EMBL" id="QCE11032.1"/>
    </source>
</evidence>
<dbReference type="GO" id="GO:0008270">
    <property type="term" value="F:zinc ion binding"/>
    <property type="evidence" value="ECO:0007669"/>
    <property type="project" value="UniProtKB-KW"/>
</dbReference>
<sequence>MNPANCGSCGSCSSLNLGGKQNSSVNFCSASGCRSVNITPSCYCGDKVVLRTTKTAKNKGKRFWGCPNFKYRIGEGGSASTIVIEDKCCGYVKNEQKVGGNVKIEEHVVGGSFNSQEMTRSYVMS</sequence>